<keyword evidence="2" id="KW-0862">Zinc</keyword>
<dbReference type="InterPro" id="IPR051615">
    <property type="entry name" value="Transcr_Regulatory_Elem"/>
</dbReference>
<keyword evidence="5" id="KW-0804">Transcription</keyword>
<reference evidence="10" key="3">
    <citation type="submission" date="2024-02" db="EMBL/GenBank/DDBJ databases">
        <title>Comparative genomics of Cryptococcus and Kwoniella reveals pathogenesis evolution and contrasting modes of karyotype evolution via chromosome fusion or intercentromeric recombination.</title>
        <authorList>
            <person name="Coelho M.A."/>
            <person name="David-Palma M."/>
            <person name="Shea T."/>
            <person name="Bowers K."/>
            <person name="McGinley-Smith S."/>
            <person name="Mohammad A.W."/>
            <person name="Gnirke A."/>
            <person name="Yurkov A.M."/>
            <person name="Nowrousian M."/>
            <person name="Sun S."/>
            <person name="Cuomo C.A."/>
            <person name="Heitman J."/>
        </authorList>
    </citation>
    <scope>NUCLEOTIDE SEQUENCE</scope>
    <source>
        <strain evidence="10">CBS 10117</strain>
    </source>
</reference>
<dbReference type="PANTHER" id="PTHR31313:SF85">
    <property type="entry name" value="ZN(II)2CYS6 TRANSCRIPTION FACTOR (EUROFUNG)"/>
    <property type="match status" value="1"/>
</dbReference>
<name>A0A1A6A694_9TREE</name>
<dbReference type="GO" id="GO:0003677">
    <property type="term" value="F:DNA binding"/>
    <property type="evidence" value="ECO:0007669"/>
    <property type="project" value="UniProtKB-KW"/>
</dbReference>
<evidence type="ECO:0000256" key="5">
    <source>
        <dbReference type="ARBA" id="ARBA00023163"/>
    </source>
</evidence>
<dbReference type="PANTHER" id="PTHR31313">
    <property type="entry name" value="TY1 ENHANCER ACTIVATOR"/>
    <property type="match status" value="1"/>
</dbReference>
<dbReference type="CDD" id="cd12148">
    <property type="entry name" value="fungal_TF_MHR"/>
    <property type="match status" value="1"/>
</dbReference>
<evidence type="ECO:0000256" key="7">
    <source>
        <dbReference type="SAM" id="MobiDB-lite"/>
    </source>
</evidence>
<dbReference type="Pfam" id="PF04082">
    <property type="entry name" value="Fungal_trans"/>
    <property type="match status" value="1"/>
</dbReference>
<reference evidence="10" key="2">
    <citation type="submission" date="2013-07" db="EMBL/GenBank/DDBJ databases">
        <authorList>
            <consortium name="The Broad Institute Genome Sequencing Platform"/>
            <person name="Cuomo C."/>
            <person name="Litvintseva A."/>
            <person name="Chen Y."/>
            <person name="Heitman J."/>
            <person name="Sun S."/>
            <person name="Springer D."/>
            <person name="Dromer F."/>
            <person name="Young S.K."/>
            <person name="Zeng Q."/>
            <person name="Gargeya S."/>
            <person name="Fitzgerald M."/>
            <person name="Abouelleil A."/>
            <person name="Alvarado L."/>
            <person name="Berlin A.M."/>
            <person name="Chapman S.B."/>
            <person name="Dewar J."/>
            <person name="Goldberg J."/>
            <person name="Griggs A."/>
            <person name="Gujja S."/>
            <person name="Hansen M."/>
            <person name="Howarth C."/>
            <person name="Imamovic A."/>
            <person name="Larimer J."/>
            <person name="McCowan C."/>
            <person name="Murphy C."/>
            <person name="Pearson M."/>
            <person name="Priest M."/>
            <person name="Roberts A."/>
            <person name="Saif S."/>
            <person name="Shea T."/>
            <person name="Sykes S."/>
            <person name="Wortman J."/>
            <person name="Nusbaum C."/>
            <person name="Birren B."/>
        </authorList>
    </citation>
    <scope>NUCLEOTIDE SEQUENCE</scope>
    <source>
        <strain evidence="10">CBS 10117</strain>
    </source>
</reference>
<keyword evidence="3" id="KW-0805">Transcription regulation</keyword>
<feature type="domain" description="Xylanolytic transcriptional activator regulatory" evidence="8">
    <location>
        <begin position="246"/>
        <end position="321"/>
    </location>
</feature>
<dbReference type="OrthoDB" id="2123952at2759"/>
<keyword evidence="6" id="KW-0539">Nucleus</keyword>
<evidence type="ECO:0000256" key="6">
    <source>
        <dbReference type="ARBA" id="ARBA00023242"/>
    </source>
</evidence>
<feature type="region of interest" description="Disordered" evidence="7">
    <location>
        <begin position="28"/>
        <end position="100"/>
    </location>
</feature>
<dbReference type="VEuPathDB" id="FungiDB:I303_04906"/>
<feature type="compositionally biased region" description="Polar residues" evidence="7">
    <location>
        <begin position="28"/>
        <end position="44"/>
    </location>
</feature>
<gene>
    <name evidence="9" type="ORF">I303_04906</name>
    <name evidence="10" type="ORF">I303_104115</name>
</gene>
<proteinExistence type="predicted"/>
<reference evidence="9" key="1">
    <citation type="submission" date="2013-07" db="EMBL/GenBank/DDBJ databases">
        <title>The Genome Sequence of Cryptococcus dejecticola CBS10117.</title>
        <authorList>
            <consortium name="The Broad Institute Genome Sequencing Platform"/>
            <person name="Cuomo C."/>
            <person name="Litvintseva A."/>
            <person name="Chen Y."/>
            <person name="Heitman J."/>
            <person name="Sun S."/>
            <person name="Springer D."/>
            <person name="Dromer F."/>
            <person name="Young S.K."/>
            <person name="Zeng Q."/>
            <person name="Gargeya S."/>
            <person name="Fitzgerald M."/>
            <person name="Abouelleil A."/>
            <person name="Alvarado L."/>
            <person name="Berlin A.M."/>
            <person name="Chapman S.B."/>
            <person name="Dewar J."/>
            <person name="Goldberg J."/>
            <person name="Griggs A."/>
            <person name="Gujja S."/>
            <person name="Hansen M."/>
            <person name="Howarth C."/>
            <person name="Imamovic A."/>
            <person name="Larimer J."/>
            <person name="McCowan C."/>
            <person name="Murphy C."/>
            <person name="Pearson M."/>
            <person name="Priest M."/>
            <person name="Roberts A."/>
            <person name="Saif S."/>
            <person name="Shea T."/>
            <person name="Sykes S."/>
            <person name="Wortman J."/>
            <person name="Nusbaum C."/>
            <person name="Birren B."/>
        </authorList>
    </citation>
    <scope>NUCLEOTIDE SEQUENCE [LARGE SCALE GENOMIC DNA]</scope>
    <source>
        <strain evidence="9">CBS 10117</strain>
    </source>
</reference>
<protein>
    <recommendedName>
        <fullName evidence="8">Xylanolytic transcriptional activator regulatory domain-containing protein</fullName>
    </recommendedName>
</protein>
<evidence type="ECO:0000256" key="1">
    <source>
        <dbReference type="ARBA" id="ARBA00022723"/>
    </source>
</evidence>
<evidence type="ECO:0000313" key="11">
    <source>
        <dbReference type="Proteomes" id="UP000078595"/>
    </source>
</evidence>
<evidence type="ECO:0000256" key="4">
    <source>
        <dbReference type="ARBA" id="ARBA00023125"/>
    </source>
</evidence>
<evidence type="ECO:0000259" key="8">
    <source>
        <dbReference type="SMART" id="SM00906"/>
    </source>
</evidence>
<keyword evidence="1" id="KW-0479">Metal-binding</keyword>
<dbReference type="KEGG" id="kdj:28968605"/>
<dbReference type="STRING" id="1296121.A0A1A6A694"/>
<dbReference type="EMBL" id="CP144534">
    <property type="protein sequence ID" value="WWC61531.1"/>
    <property type="molecule type" value="Genomic_DNA"/>
</dbReference>
<evidence type="ECO:0000256" key="2">
    <source>
        <dbReference type="ARBA" id="ARBA00022833"/>
    </source>
</evidence>
<dbReference type="GO" id="GO:0006351">
    <property type="term" value="P:DNA-templated transcription"/>
    <property type="evidence" value="ECO:0007669"/>
    <property type="project" value="InterPro"/>
</dbReference>
<evidence type="ECO:0000313" key="10">
    <source>
        <dbReference type="EMBL" id="WWC61531.1"/>
    </source>
</evidence>
<sequence>MQQLPPEKEELQGRLESLEKTIGNLTAQLSQENVRSSPIASRTLGQPGRKERRSSVNGYLPLDNVSPINESHTPAQAQSSSFYRSARAQQEHRGPEAHVPSAEVRTKLIDNARLQKDIEPLALFMFAHSLPQAPIELYESLLDAHWTWIQPIYNFIYRPAFVRGLCNESNSPYFSPFLLYALLAHSARFCRNYPVMLGYEPLINQFWEKAKGLLVEELEKPSSVSTVQGLLLLSAIENSRGRTSQSWSYSGLAFRMVQDLSLQLDNQDSVNGVQLTDEDVEVRRRLWWSAYFWDKLLSVYFGRRPMLREVPNSPPTVLADDSTEHDPWIPLSRNLTNYIPQPGYAVSCFAAACRTATLLDQLLERYYGNGAASQGVQAEDEDLMAQAVSLLSDLPPQLQISNNLPGHHHIVVLNCLINSVIILTHRPHCLSTFHPTPDTIAQRCLDSADTVLQFARTHFSAYGDCNFVSIAWSIFTASTIYALHVAGMPPSQRSCPSAQKFIETETMLSRIAESCAVVQLAAKAVGDQVHKLGIQDPTSALIIDTNNPSSISNALSVDADPFHNLGEHDPFSIEPDSFANMCNSFFFAQNSWDPAYINQDP</sequence>
<dbReference type="SMART" id="SM00906">
    <property type="entry name" value="Fungal_trans"/>
    <property type="match status" value="1"/>
</dbReference>
<dbReference type="RefSeq" id="XP_018263412.1">
    <property type="nucleotide sequence ID" value="XM_018408201.1"/>
</dbReference>
<keyword evidence="11" id="KW-1185">Reference proteome</keyword>
<dbReference type="AlphaFoldDB" id="A0A1A6A694"/>
<keyword evidence="4" id="KW-0238">DNA-binding</keyword>
<evidence type="ECO:0000313" key="9">
    <source>
        <dbReference type="EMBL" id="OBR85570.1"/>
    </source>
</evidence>
<dbReference type="InterPro" id="IPR007219">
    <property type="entry name" value="XnlR_reg_dom"/>
</dbReference>
<dbReference type="EMBL" id="KI894031">
    <property type="protein sequence ID" value="OBR85570.1"/>
    <property type="molecule type" value="Genomic_DNA"/>
</dbReference>
<accession>A0A1A6A694</accession>
<dbReference type="GO" id="GO:0008270">
    <property type="term" value="F:zinc ion binding"/>
    <property type="evidence" value="ECO:0007669"/>
    <property type="project" value="InterPro"/>
</dbReference>
<dbReference type="GeneID" id="28968605"/>
<feature type="compositionally biased region" description="Polar residues" evidence="7">
    <location>
        <begin position="66"/>
        <end position="83"/>
    </location>
</feature>
<dbReference type="Proteomes" id="UP000078595">
    <property type="component" value="Chromosome 5"/>
</dbReference>
<evidence type="ECO:0000256" key="3">
    <source>
        <dbReference type="ARBA" id="ARBA00023015"/>
    </source>
</evidence>
<organism evidence="9">
    <name type="scientific">Kwoniella dejecticola CBS 10117</name>
    <dbReference type="NCBI Taxonomy" id="1296121"/>
    <lineage>
        <taxon>Eukaryota</taxon>
        <taxon>Fungi</taxon>
        <taxon>Dikarya</taxon>
        <taxon>Basidiomycota</taxon>
        <taxon>Agaricomycotina</taxon>
        <taxon>Tremellomycetes</taxon>
        <taxon>Tremellales</taxon>
        <taxon>Cryptococcaceae</taxon>
        <taxon>Kwoniella</taxon>
    </lineage>
</organism>